<dbReference type="SUPFAM" id="SSF56425">
    <property type="entry name" value="Succinate dehydrogenase/fumarate reductase flavoprotein, catalytic domain"/>
    <property type="match status" value="1"/>
</dbReference>
<comment type="caution">
    <text evidence="13">The sequence shown here is derived from an EMBL/GenBank/DDBJ whole genome shotgun (WGS) entry which is preliminary data.</text>
</comment>
<keyword evidence="6" id="KW-0285">Flavoprotein</keyword>
<keyword evidence="14" id="KW-1185">Reference proteome</keyword>
<dbReference type="GO" id="GO:0034628">
    <property type="term" value="P:'de novo' NAD+ biosynthetic process from L-aspartate"/>
    <property type="evidence" value="ECO:0007669"/>
    <property type="project" value="TreeGrafter"/>
</dbReference>
<protein>
    <recommendedName>
        <fullName evidence="5">L-aspartate oxidase</fullName>
        <ecNumber evidence="4">1.4.3.16</ecNumber>
    </recommendedName>
    <alternativeName>
        <fullName evidence="10">Quinolinate synthase B</fullName>
    </alternativeName>
</protein>
<dbReference type="Gene3D" id="3.90.700.10">
    <property type="entry name" value="Succinate dehydrogenase/fumarate reductase flavoprotein, catalytic domain"/>
    <property type="match status" value="1"/>
</dbReference>
<accession>A0A011UFC4</accession>
<dbReference type="InterPro" id="IPR005288">
    <property type="entry name" value="NadB"/>
</dbReference>
<comment type="cofactor">
    <cofactor evidence="1">
        <name>FAD</name>
        <dbReference type="ChEBI" id="CHEBI:57692"/>
    </cofactor>
</comment>
<dbReference type="UniPathway" id="UPA00253">
    <property type="reaction ID" value="UER00326"/>
</dbReference>
<dbReference type="Pfam" id="PF00890">
    <property type="entry name" value="FAD_binding_2"/>
    <property type="match status" value="1"/>
</dbReference>
<comment type="pathway">
    <text evidence="2">Cofactor biosynthesis; NAD(+) biosynthesis; iminoaspartate from L-aspartate (oxidase route): step 1/1.</text>
</comment>
<dbReference type="InterPro" id="IPR027477">
    <property type="entry name" value="Succ_DH/fumarate_Rdtase_cat_sf"/>
</dbReference>
<sequence>MSKNYDVIIAGCGAAGLYGAVNLPADLKVLVLAKRDLTLCNSALAQGGIAGVYKSPEDSPEYHKEDTFIAGGFENDPDSTEVLVTEAAQDIDRIIQLGVEFDKKPDGDYHRTLEGGHGKHRIFHHKDATGYEIETKLLAYVQTLPNVEIWENALMCDCQKVGDGFSFLVLKDDEYITCNSHKAIFATGGIGRVYEFTTNSAIATGDGITKAYEMGAKIKHLSYIQFHPTAFNNRKTRECFLISEAVRGEGAYLLNCKKERFMQNYDRRLELAPRDVVSHSIIFEAKKTGSDEFYIDISHKDPEFVKNRFPMIYKNLLEAGYDMTKEPVPIFPCHHYLMGGINVDTFARTNIDGLYACGECSHTGVHGNNRLASNSLLEALVFSRRAAHDIAEKIDRNKELKSFDYKIDENAEHIPSGLRREIRSIMQKAYFVLPDIGSLQDSLTRVAHIREMLVKGNFKIDRDYIEAKSLATVAYIVLTEAVEIAFESVPLDYVDYEHGF</sequence>
<dbReference type="Gene3D" id="3.50.50.60">
    <property type="entry name" value="FAD/NAD(P)-binding domain"/>
    <property type="match status" value="1"/>
</dbReference>
<gene>
    <name evidence="13" type="ORF">RASY3_05230</name>
</gene>
<evidence type="ECO:0000256" key="4">
    <source>
        <dbReference type="ARBA" id="ARBA00012173"/>
    </source>
</evidence>
<dbReference type="PATRIC" id="fig|1341156.4.peg.1464"/>
<proteinExistence type="inferred from homology"/>
<keyword evidence="8" id="KW-0274">FAD</keyword>
<evidence type="ECO:0000259" key="12">
    <source>
        <dbReference type="Pfam" id="PF00890"/>
    </source>
</evidence>
<dbReference type="FunFam" id="3.90.700.10:FF:000002">
    <property type="entry name" value="L-aspartate oxidase"/>
    <property type="match status" value="1"/>
</dbReference>
<evidence type="ECO:0000256" key="1">
    <source>
        <dbReference type="ARBA" id="ARBA00001974"/>
    </source>
</evidence>
<evidence type="ECO:0000256" key="10">
    <source>
        <dbReference type="ARBA" id="ARBA00030386"/>
    </source>
</evidence>
<dbReference type="OrthoDB" id="9806724at2"/>
<dbReference type="AlphaFoldDB" id="A0A011UFC4"/>
<dbReference type="EMBL" id="JEOB01000002">
    <property type="protein sequence ID" value="EXM39344.1"/>
    <property type="molecule type" value="Genomic_DNA"/>
</dbReference>
<evidence type="ECO:0000256" key="3">
    <source>
        <dbReference type="ARBA" id="ARBA00008562"/>
    </source>
</evidence>
<evidence type="ECO:0000256" key="8">
    <source>
        <dbReference type="ARBA" id="ARBA00022827"/>
    </source>
</evidence>
<dbReference type="SUPFAM" id="SSF51905">
    <property type="entry name" value="FAD/NAD(P)-binding domain"/>
    <property type="match status" value="1"/>
</dbReference>
<name>A0A011UFC4_RUMAL</name>
<dbReference type="InterPro" id="IPR036188">
    <property type="entry name" value="FAD/NAD-bd_sf"/>
</dbReference>
<dbReference type="EC" id="1.4.3.16" evidence="4"/>
<evidence type="ECO:0000256" key="2">
    <source>
        <dbReference type="ARBA" id="ARBA00004950"/>
    </source>
</evidence>
<evidence type="ECO:0000256" key="11">
    <source>
        <dbReference type="ARBA" id="ARBA00048305"/>
    </source>
</evidence>
<evidence type="ECO:0000256" key="5">
    <source>
        <dbReference type="ARBA" id="ARBA00021901"/>
    </source>
</evidence>
<evidence type="ECO:0000313" key="13">
    <source>
        <dbReference type="EMBL" id="EXM39344.1"/>
    </source>
</evidence>
<keyword evidence="7" id="KW-0662">Pyridine nucleotide biosynthesis</keyword>
<dbReference type="PANTHER" id="PTHR42716">
    <property type="entry name" value="L-ASPARTATE OXIDASE"/>
    <property type="match status" value="1"/>
</dbReference>
<evidence type="ECO:0000256" key="6">
    <source>
        <dbReference type="ARBA" id="ARBA00022630"/>
    </source>
</evidence>
<reference evidence="13 14" key="1">
    <citation type="submission" date="2013-06" db="EMBL/GenBank/DDBJ databases">
        <title>Rumen cellulosomics: divergent fiber-degrading strategies revealed by comparative genome-wide analysis of six Ruminococcal strains.</title>
        <authorList>
            <person name="Dassa B."/>
            <person name="Borovok I."/>
            <person name="Lamed R."/>
            <person name="Flint H."/>
            <person name="Yeoman C.J."/>
            <person name="White B."/>
            <person name="Bayer E.A."/>
        </authorList>
    </citation>
    <scope>NUCLEOTIDE SEQUENCE [LARGE SCALE GENOMIC DNA]</scope>
    <source>
        <strain evidence="13 14">SY3</strain>
    </source>
</reference>
<feature type="domain" description="FAD-dependent oxidoreductase 2 FAD-binding" evidence="12">
    <location>
        <begin position="6"/>
        <end position="376"/>
    </location>
</feature>
<comment type="similarity">
    <text evidence="3">Belongs to the FAD-dependent oxidoreductase 2 family. NadB subfamily.</text>
</comment>
<dbReference type="Proteomes" id="UP000021369">
    <property type="component" value="Unassembled WGS sequence"/>
</dbReference>
<dbReference type="PANTHER" id="PTHR42716:SF2">
    <property type="entry name" value="L-ASPARTATE OXIDASE, CHLOROPLASTIC"/>
    <property type="match status" value="1"/>
</dbReference>
<dbReference type="RefSeq" id="WP_037285811.1">
    <property type="nucleotide sequence ID" value="NZ_JEOB01000002.1"/>
</dbReference>
<dbReference type="GO" id="GO:0033765">
    <property type="term" value="F:steroid dehydrogenase activity, acting on the CH-CH group of donors"/>
    <property type="evidence" value="ECO:0007669"/>
    <property type="project" value="UniProtKB-ARBA"/>
</dbReference>
<comment type="catalytic activity">
    <reaction evidence="11">
        <text>L-aspartate + O2 = iminosuccinate + H2O2</text>
        <dbReference type="Rhea" id="RHEA:25876"/>
        <dbReference type="ChEBI" id="CHEBI:15379"/>
        <dbReference type="ChEBI" id="CHEBI:16240"/>
        <dbReference type="ChEBI" id="CHEBI:29991"/>
        <dbReference type="ChEBI" id="CHEBI:77875"/>
        <dbReference type="EC" id="1.4.3.16"/>
    </reaction>
    <physiologicalReaction direction="left-to-right" evidence="11">
        <dbReference type="Rhea" id="RHEA:25877"/>
    </physiologicalReaction>
</comment>
<organism evidence="13 14">
    <name type="scientific">Ruminococcus albus SY3</name>
    <dbReference type="NCBI Taxonomy" id="1341156"/>
    <lineage>
        <taxon>Bacteria</taxon>
        <taxon>Bacillati</taxon>
        <taxon>Bacillota</taxon>
        <taxon>Clostridia</taxon>
        <taxon>Eubacteriales</taxon>
        <taxon>Oscillospiraceae</taxon>
        <taxon>Ruminococcus</taxon>
    </lineage>
</organism>
<keyword evidence="9" id="KW-0560">Oxidoreductase</keyword>
<evidence type="ECO:0000313" key="14">
    <source>
        <dbReference type="Proteomes" id="UP000021369"/>
    </source>
</evidence>
<dbReference type="InterPro" id="IPR003953">
    <property type="entry name" value="FAD-dep_OxRdtase_2_FAD-bd"/>
</dbReference>
<evidence type="ECO:0000256" key="7">
    <source>
        <dbReference type="ARBA" id="ARBA00022642"/>
    </source>
</evidence>
<dbReference type="PRINTS" id="PR00368">
    <property type="entry name" value="FADPNR"/>
</dbReference>
<evidence type="ECO:0000256" key="9">
    <source>
        <dbReference type="ARBA" id="ARBA00023002"/>
    </source>
</evidence>
<dbReference type="GO" id="GO:0008734">
    <property type="term" value="F:L-aspartate oxidase activity"/>
    <property type="evidence" value="ECO:0007669"/>
    <property type="project" value="UniProtKB-EC"/>
</dbReference>